<protein>
    <submittedName>
        <fullName evidence="1">Uncharacterized protein</fullName>
    </submittedName>
</protein>
<dbReference type="RefSeq" id="XP_022467389.1">
    <property type="nucleotide sequence ID" value="XM_022626104.1"/>
</dbReference>
<evidence type="ECO:0000313" key="1">
    <source>
        <dbReference type="EMBL" id="OHE90211.1"/>
    </source>
</evidence>
<dbReference type="Proteomes" id="UP000176998">
    <property type="component" value="Unassembled WGS sequence"/>
</dbReference>
<dbReference type="AlphaFoldDB" id="A0A1G4AM54"/>
<evidence type="ECO:0000313" key="2">
    <source>
        <dbReference type="Proteomes" id="UP000176998"/>
    </source>
</evidence>
<proteinExistence type="predicted"/>
<dbReference type="EMBL" id="MJBS01000316">
    <property type="protein sequence ID" value="OHE90211.1"/>
    <property type="molecule type" value="Genomic_DNA"/>
</dbReference>
<dbReference type="OrthoDB" id="10348607at2759"/>
<organism evidence="1 2">
    <name type="scientific">Colletotrichum orchidophilum</name>
    <dbReference type="NCBI Taxonomy" id="1209926"/>
    <lineage>
        <taxon>Eukaryota</taxon>
        <taxon>Fungi</taxon>
        <taxon>Dikarya</taxon>
        <taxon>Ascomycota</taxon>
        <taxon>Pezizomycotina</taxon>
        <taxon>Sordariomycetes</taxon>
        <taxon>Hypocreomycetidae</taxon>
        <taxon>Glomerellales</taxon>
        <taxon>Glomerellaceae</taxon>
        <taxon>Colletotrichum</taxon>
    </lineage>
</organism>
<name>A0A1G4AM54_9PEZI</name>
<reference evidence="1 2" key="1">
    <citation type="submission" date="2016-09" db="EMBL/GenBank/DDBJ databases">
        <authorList>
            <person name="Capua I."/>
            <person name="De Benedictis P."/>
            <person name="Joannis T."/>
            <person name="Lombin L.H."/>
            <person name="Cattoli G."/>
        </authorList>
    </citation>
    <scope>NUCLEOTIDE SEQUENCE [LARGE SCALE GENOMIC DNA]</scope>
    <source>
        <strain evidence="1 2">IMI 309357</strain>
    </source>
</reference>
<gene>
    <name evidence="1" type="ORF">CORC01_14498</name>
</gene>
<keyword evidence="2" id="KW-1185">Reference proteome</keyword>
<sequence length="89" mass="9789">MRKQAAFERTSVNDGVDATNLESHDTSDDVVAVLVYVATKAKGERIQNEGIVLFADDDLDAVVAGEYAEVTGIWLYPVQKEVSMRIMLV</sequence>
<accession>A0A1G4AM54</accession>
<comment type="caution">
    <text evidence="1">The sequence shown here is derived from an EMBL/GenBank/DDBJ whole genome shotgun (WGS) entry which is preliminary data.</text>
</comment>
<dbReference type="GeneID" id="34567614"/>